<comment type="caution">
    <text evidence="5">The sequence shown here is derived from an EMBL/GenBank/DDBJ whole genome shotgun (WGS) entry which is preliminary data.</text>
</comment>
<gene>
    <name evidence="5" type="ORF">CWE10_14360</name>
</gene>
<evidence type="ECO:0000313" key="5">
    <source>
        <dbReference type="EMBL" id="MBY6277366.1"/>
    </source>
</evidence>
<evidence type="ECO:0000256" key="1">
    <source>
        <dbReference type="ARBA" id="ARBA00023002"/>
    </source>
</evidence>
<dbReference type="AlphaFoldDB" id="A0A953I5J0"/>
<sequence length="398" mass="43617">MTGAWGSAWIPDHAGDMGVSDADPHDHRVDRRAQPPGDVRPGAAGAVHRDHGGRRAGLGDGHRRRLRPGAPSRRAGRRRRRWKGGVCMARVILVYEPKRAGTYADLLERAIPNPADYRLIPCTSREEAERAIGEAEILFCFRFPADLLQGAHRLRWIQAMAAGVDDLVAAPLPPGVLLTRIEGLFGTPMSEYAFAHMLAHAQQLRRVYAAQAERRWDPFRAETLAGKRLGVAGIGSIGLEVAVRGKAFGMEVWGLARTPGPRPHVDRVFTPDQVREFTAGVDFLVSTLPDTPETRRLIDPEGMKEGALLINVGRGATLDEGALLRAVRSGRIRAVLDVFAVEPLPGDHPFWTEPGITVTPHMSGLNRPDAIAAYCAENLRRFERGEPLRGVVDLARGY</sequence>
<reference evidence="5" key="1">
    <citation type="submission" date="2017-11" db="EMBL/GenBank/DDBJ databases">
        <title>Three new genomes from thermophilic consortium.</title>
        <authorList>
            <person name="Quaggio R."/>
            <person name="Amgarten D."/>
            <person name="Setubal J.C."/>
        </authorList>
    </citation>
    <scope>NUCLEOTIDE SEQUENCE</scope>
    <source>
        <strain evidence="5">ZCTH01-B2</strain>
    </source>
</reference>
<dbReference type="SUPFAM" id="SSF51735">
    <property type="entry name" value="NAD(P)-binding Rossmann-fold domains"/>
    <property type="match status" value="1"/>
</dbReference>
<dbReference type="GO" id="GO:0016491">
    <property type="term" value="F:oxidoreductase activity"/>
    <property type="evidence" value="ECO:0007669"/>
    <property type="project" value="UniProtKB-KW"/>
</dbReference>
<evidence type="ECO:0000256" key="2">
    <source>
        <dbReference type="ARBA" id="ARBA00023027"/>
    </source>
</evidence>
<evidence type="ECO:0000313" key="6">
    <source>
        <dbReference type="Proteomes" id="UP000732377"/>
    </source>
</evidence>
<dbReference type="CDD" id="cd05300">
    <property type="entry name" value="2-Hacid_dh_1"/>
    <property type="match status" value="1"/>
</dbReference>
<name>A0A953I5J0_SYMTR</name>
<accession>A0A953I5J0</accession>
<dbReference type="Gene3D" id="3.40.50.720">
    <property type="entry name" value="NAD(P)-binding Rossmann-like Domain"/>
    <property type="match status" value="2"/>
</dbReference>
<protein>
    <submittedName>
        <fullName evidence="5">D-2-hydroxyacid dehydrogenase</fullName>
    </submittedName>
</protein>
<keyword evidence="1" id="KW-0560">Oxidoreductase</keyword>
<evidence type="ECO:0000259" key="4">
    <source>
        <dbReference type="Pfam" id="PF02826"/>
    </source>
</evidence>
<proteinExistence type="predicted"/>
<dbReference type="Pfam" id="PF02826">
    <property type="entry name" value="2-Hacid_dh_C"/>
    <property type="match status" value="1"/>
</dbReference>
<dbReference type="GO" id="GO:0051287">
    <property type="term" value="F:NAD binding"/>
    <property type="evidence" value="ECO:0007669"/>
    <property type="project" value="InterPro"/>
</dbReference>
<dbReference type="InterPro" id="IPR006140">
    <property type="entry name" value="D-isomer_DH_NAD-bd"/>
</dbReference>
<dbReference type="PANTHER" id="PTHR43333:SF1">
    <property type="entry name" value="D-ISOMER SPECIFIC 2-HYDROXYACID DEHYDROGENASE NAD-BINDING DOMAIN-CONTAINING PROTEIN"/>
    <property type="match status" value="1"/>
</dbReference>
<dbReference type="PANTHER" id="PTHR43333">
    <property type="entry name" value="2-HACID_DH_C DOMAIN-CONTAINING PROTEIN"/>
    <property type="match status" value="1"/>
</dbReference>
<dbReference type="EMBL" id="PIUK01000169">
    <property type="protein sequence ID" value="MBY6277366.1"/>
    <property type="molecule type" value="Genomic_DNA"/>
</dbReference>
<evidence type="ECO:0000256" key="3">
    <source>
        <dbReference type="SAM" id="MobiDB-lite"/>
    </source>
</evidence>
<feature type="region of interest" description="Disordered" evidence="3">
    <location>
        <begin position="11"/>
        <end position="81"/>
    </location>
</feature>
<keyword evidence="2" id="KW-0520">NAD</keyword>
<dbReference type="SUPFAM" id="SSF52283">
    <property type="entry name" value="Formate/glycerate dehydrogenase catalytic domain-like"/>
    <property type="match status" value="1"/>
</dbReference>
<dbReference type="InterPro" id="IPR036291">
    <property type="entry name" value="NAD(P)-bd_dom_sf"/>
</dbReference>
<organism evidence="5 6">
    <name type="scientific">Symbiobacterium thermophilum</name>
    <dbReference type="NCBI Taxonomy" id="2734"/>
    <lineage>
        <taxon>Bacteria</taxon>
        <taxon>Bacillati</taxon>
        <taxon>Bacillota</taxon>
        <taxon>Clostridia</taxon>
        <taxon>Eubacteriales</taxon>
        <taxon>Symbiobacteriaceae</taxon>
        <taxon>Symbiobacterium</taxon>
    </lineage>
</organism>
<feature type="compositionally biased region" description="Basic and acidic residues" evidence="3">
    <location>
        <begin position="22"/>
        <end position="33"/>
    </location>
</feature>
<dbReference type="Proteomes" id="UP000732377">
    <property type="component" value="Unassembled WGS sequence"/>
</dbReference>
<feature type="domain" description="D-isomer specific 2-hydroxyacid dehydrogenase NAD-binding" evidence="4">
    <location>
        <begin position="194"/>
        <end position="363"/>
    </location>
</feature>